<keyword evidence="2" id="KW-1185">Reference proteome</keyword>
<comment type="caution">
    <text evidence="1">The sequence shown here is derived from an EMBL/GenBank/DDBJ whole genome shotgun (WGS) entry which is preliminary data.</text>
</comment>
<gene>
    <name evidence="1" type="ORF">GMARGA_LOCUS26249</name>
</gene>
<reference evidence="1 2" key="1">
    <citation type="submission" date="2021-06" db="EMBL/GenBank/DDBJ databases">
        <authorList>
            <person name="Kallberg Y."/>
            <person name="Tangrot J."/>
            <person name="Rosling A."/>
        </authorList>
    </citation>
    <scope>NUCLEOTIDE SEQUENCE [LARGE SCALE GENOMIC DNA]</scope>
    <source>
        <strain evidence="1 2">120-4 pot B 10/14</strain>
    </source>
</reference>
<sequence length="77" mass="9003">MVVDVETIKVNLSKTPMELDEDWENYDSNLASYLEKRKSVEIFKEFDPSEAIEQSVLDKVWENVLLSGQRVIPEKEK</sequence>
<dbReference type="Proteomes" id="UP000789901">
    <property type="component" value="Unassembled WGS sequence"/>
</dbReference>
<accession>A0ABN7W3P5</accession>
<dbReference type="EMBL" id="CAJVQB010030242">
    <property type="protein sequence ID" value="CAG8815265.1"/>
    <property type="molecule type" value="Genomic_DNA"/>
</dbReference>
<name>A0ABN7W3P5_GIGMA</name>
<evidence type="ECO:0000313" key="2">
    <source>
        <dbReference type="Proteomes" id="UP000789901"/>
    </source>
</evidence>
<proteinExistence type="predicted"/>
<feature type="non-terminal residue" evidence="1">
    <location>
        <position position="77"/>
    </location>
</feature>
<organism evidence="1 2">
    <name type="scientific">Gigaspora margarita</name>
    <dbReference type="NCBI Taxonomy" id="4874"/>
    <lineage>
        <taxon>Eukaryota</taxon>
        <taxon>Fungi</taxon>
        <taxon>Fungi incertae sedis</taxon>
        <taxon>Mucoromycota</taxon>
        <taxon>Glomeromycotina</taxon>
        <taxon>Glomeromycetes</taxon>
        <taxon>Diversisporales</taxon>
        <taxon>Gigasporaceae</taxon>
        <taxon>Gigaspora</taxon>
    </lineage>
</organism>
<protein>
    <submittedName>
        <fullName evidence="1">6929_t:CDS:1</fullName>
    </submittedName>
</protein>
<evidence type="ECO:0000313" key="1">
    <source>
        <dbReference type="EMBL" id="CAG8815265.1"/>
    </source>
</evidence>